<evidence type="ECO:0000259" key="1">
    <source>
        <dbReference type="Pfam" id="PF13538"/>
    </source>
</evidence>
<feature type="domain" description="UvrD-like helicase C-terminal" evidence="1">
    <location>
        <begin position="817"/>
        <end position="863"/>
    </location>
</feature>
<evidence type="ECO:0000313" key="2">
    <source>
        <dbReference type="EMBL" id="AAR34093.1"/>
    </source>
</evidence>
<reference evidence="2 3" key="2">
    <citation type="journal article" date="2012" name="BMC Genomics">
        <title>Comparative genomic analysis of Geobacter sulfurreducens KN400, a strain with enhanced capacity for extracellular electron transfer and electricity production.</title>
        <authorList>
            <person name="Butler J.E."/>
            <person name="Young N.D."/>
            <person name="Aklujkar M."/>
            <person name="Lovley D.R."/>
        </authorList>
    </citation>
    <scope>NUCLEOTIDE SEQUENCE [LARGE SCALE GENOMIC DNA]</scope>
    <source>
        <strain evidence="3">ATCC 51573 / DSM 12127 / PCA</strain>
    </source>
</reference>
<dbReference type="GO" id="GO:0004386">
    <property type="term" value="F:helicase activity"/>
    <property type="evidence" value="ECO:0000303"/>
    <property type="project" value="TIGR"/>
</dbReference>
<evidence type="ECO:0000313" key="3">
    <source>
        <dbReference type="Proteomes" id="UP000000577"/>
    </source>
</evidence>
<dbReference type="RefSeq" id="WP_010941424.1">
    <property type="nucleotide sequence ID" value="NC_002939.5"/>
</dbReference>
<dbReference type="InterPro" id="IPR027417">
    <property type="entry name" value="P-loop_NTPase"/>
</dbReference>
<dbReference type="OrthoDB" id="9763659at2"/>
<dbReference type="eggNOG" id="COG0507">
    <property type="taxonomic scope" value="Bacteria"/>
</dbReference>
<dbReference type="Proteomes" id="UP000000577">
    <property type="component" value="Chromosome"/>
</dbReference>
<dbReference type="STRING" id="243231.GSU0763"/>
<dbReference type="InParanoid" id="Q74F46"/>
<sequence>MTTVSRQIQSADEAICRNIESLADQRALLSQNVLAQLRNLVEGVAVRLHTGSPDAEFNYAAVEPALAFVKSEARFNFLGKFHKLIQKSVSHYTLDGDASERLMLKYYEYLHRVRSLLQDNCGVTVLANLEAFPVDLDPSLQEYQEKIAARIEAVRSSRPSSSIRDRYYIHKTRPFFVGGRIYYEVTFYRAVDKVNKFDRIIAFSYIDMTDKYAAMLTLQRDSIEVLGQTMPITIVREWEVSIRPCEFKNFARLLGITLDVRTSSVEYRYLMRGLTKSSVNLLDLVDMPDDKYTQVRTAGTGDATKSQVFPVLDEVRHIVRSAAPGHNVLRYLMLRMHNQILKPQHLQGGCYLLSDMKLQFGCIPFDTMPFCTSLPGHNPRYWDLVESLDATDRNHELLARCVRNNVERHGILYTPVVELEKFGNVNGLISTYNNKLYYKHPERRLVLDKGHVFISGYENDTVSIVEKLQEHASAGIAGYTQAVERWLDETSRSIDDQVKKDALKQLFSQSRVALIYGAAGTGKSTMVDHIAHYFNDKAKLFLAHTHPAIDNLKRKVTAQNSAFRTISSQISRRTTDPVYDLLIIDECSTVSNADLIKVLEKTSFKLLVLVGDVYQIESIEFGNWFGIIRSFIPSTSVFELTTPFRTKNDSLLGFWNKVRAIEDDIAEVMARNGYSTALDKTLFETQGQDEIILCLNYDGLYGINNINRFLQSSNPGTATTWRESTYKIGDPVLFHETERFRPVIYNNLKGWIVGIAHAPGRIQFDVKLDRPLSEFDVECDELEWVVDSTVRFSVYEYDDTSDEDDDSLNSSVPFQVAYAVSIHKAQGLEYDSVKIVITDANEDDITHSIFYTAVTRARERLRIFWTPETQQSVLKGLRRSANPKDAALLASRRGLMPVSGGVKTRGA</sequence>
<dbReference type="KEGG" id="gsu:GSU0763"/>
<dbReference type="SUPFAM" id="SSF52540">
    <property type="entry name" value="P-loop containing nucleoside triphosphate hydrolases"/>
    <property type="match status" value="2"/>
</dbReference>
<dbReference type="InterPro" id="IPR027785">
    <property type="entry name" value="UvrD-like_helicase_C"/>
</dbReference>
<dbReference type="Pfam" id="PF13604">
    <property type="entry name" value="AAA_30"/>
    <property type="match status" value="1"/>
</dbReference>
<protein>
    <submittedName>
        <fullName evidence="2">Helicase, putative</fullName>
    </submittedName>
</protein>
<keyword evidence="2" id="KW-0547">Nucleotide-binding</keyword>
<dbReference type="HOGENOM" id="CLU_015011_0_0_7"/>
<dbReference type="Pfam" id="PF13538">
    <property type="entry name" value="UvrD_C_2"/>
    <property type="match status" value="1"/>
</dbReference>
<keyword evidence="2" id="KW-0378">Hydrolase</keyword>
<organism evidence="2 3">
    <name type="scientific">Geobacter sulfurreducens (strain ATCC 51573 / DSM 12127 / PCA)</name>
    <dbReference type="NCBI Taxonomy" id="243231"/>
    <lineage>
        <taxon>Bacteria</taxon>
        <taxon>Pseudomonadati</taxon>
        <taxon>Thermodesulfobacteriota</taxon>
        <taxon>Desulfuromonadia</taxon>
        <taxon>Geobacterales</taxon>
        <taxon>Geobacteraceae</taxon>
        <taxon>Geobacter</taxon>
    </lineage>
</organism>
<reference evidence="2 3" key="1">
    <citation type="journal article" date="2003" name="Science">
        <title>Genome of Geobacter sulfurreducens: metal reduction in subsurface environments.</title>
        <authorList>
            <person name="Methe B.A."/>
            <person name="Nelson K.E."/>
            <person name="Eisen J.A."/>
            <person name="Paulsen I.T."/>
            <person name="Nelson W."/>
            <person name="Heidelberg J.F."/>
            <person name="Wu D."/>
            <person name="Wu M."/>
            <person name="Ward N."/>
            <person name="Beanan M.J."/>
            <person name="Dodson R.J."/>
            <person name="Madupu R."/>
            <person name="Brinkac L.M."/>
            <person name="Daugherty S.C."/>
            <person name="DeBoy R.T."/>
            <person name="Durkin A.S."/>
            <person name="Gwinn M."/>
            <person name="Kolonay J.F."/>
            <person name="Sullivan S.A."/>
            <person name="Haft D.H."/>
            <person name="Selengut J."/>
            <person name="Davidsen T.M."/>
            <person name="Zafar N."/>
            <person name="White O."/>
            <person name="Tran B."/>
            <person name="Romero C."/>
            <person name="Forberger H.A."/>
            <person name="Weidman J."/>
            <person name="Khouri H."/>
            <person name="Feldblyum T.V."/>
            <person name="Utterback T.R."/>
            <person name="Van Aken S.E."/>
            <person name="Lovley D.R."/>
            <person name="Fraser C.M."/>
        </authorList>
    </citation>
    <scope>NUCLEOTIDE SEQUENCE [LARGE SCALE GENOMIC DNA]</scope>
    <source>
        <strain evidence="3">ATCC 51573 / DSM 12127 / PCA</strain>
    </source>
</reference>
<proteinExistence type="predicted"/>
<keyword evidence="3" id="KW-1185">Reference proteome</keyword>
<dbReference type="AlphaFoldDB" id="Q74F46"/>
<dbReference type="CDD" id="cd18809">
    <property type="entry name" value="SF1_C_RecD"/>
    <property type="match status" value="1"/>
</dbReference>
<dbReference type="EnsemblBacteria" id="AAR34093">
    <property type="protein sequence ID" value="AAR34093"/>
    <property type="gene ID" value="GSU0763"/>
</dbReference>
<dbReference type="GO" id="GO:0043139">
    <property type="term" value="F:5'-3' DNA helicase activity"/>
    <property type="evidence" value="ECO:0000318"/>
    <property type="project" value="GO_Central"/>
</dbReference>
<name>Q74F46_GEOSL</name>
<dbReference type="GO" id="GO:0006139">
    <property type="term" value="P:nucleobase-containing compound metabolic process"/>
    <property type="evidence" value="ECO:0000303"/>
    <property type="project" value="TIGR"/>
</dbReference>
<gene>
    <name evidence="2" type="ordered locus">GSU0763</name>
</gene>
<keyword evidence="2" id="KW-0347">Helicase</keyword>
<keyword evidence="2" id="KW-0067">ATP-binding</keyword>
<accession>Q74F46</accession>
<dbReference type="Gene3D" id="3.40.50.300">
    <property type="entry name" value="P-loop containing nucleotide triphosphate hydrolases"/>
    <property type="match status" value="2"/>
</dbReference>
<dbReference type="EMBL" id="AE017180">
    <property type="protein sequence ID" value="AAR34093.1"/>
    <property type="molecule type" value="Genomic_DNA"/>
</dbReference>
<dbReference type="PATRIC" id="fig|243231.5.peg.760"/>